<dbReference type="PROSITE" id="PS01261">
    <property type="entry name" value="UPF0020"/>
    <property type="match status" value="1"/>
</dbReference>
<evidence type="ECO:0000313" key="8">
    <source>
        <dbReference type="EMBL" id="CAD7275733.1"/>
    </source>
</evidence>
<accession>A0A7R9GAW2</accession>
<dbReference type="InterPro" id="IPR053943">
    <property type="entry name" value="RlmKL-like_Mtase_CS"/>
</dbReference>
<keyword evidence="5" id="KW-0819">tRNA processing</keyword>
<dbReference type="InterPro" id="IPR000241">
    <property type="entry name" value="RlmKL-like_Mtase"/>
</dbReference>
<dbReference type="GO" id="GO:0005737">
    <property type="term" value="C:cytoplasm"/>
    <property type="evidence" value="ECO:0007669"/>
    <property type="project" value="UniProtKB-SubCell"/>
</dbReference>
<dbReference type="PANTHER" id="PTHR14911">
    <property type="entry name" value="THUMP DOMAIN-CONTAINING"/>
    <property type="match status" value="1"/>
</dbReference>
<proteinExistence type="predicted"/>
<evidence type="ECO:0000256" key="1">
    <source>
        <dbReference type="ARBA" id="ARBA00004496"/>
    </source>
</evidence>
<comment type="subcellular location">
    <subcellularLocation>
        <location evidence="1">Cytoplasm</location>
    </subcellularLocation>
</comment>
<feature type="region of interest" description="Disordered" evidence="6">
    <location>
        <begin position="187"/>
        <end position="228"/>
    </location>
</feature>
<evidence type="ECO:0000256" key="4">
    <source>
        <dbReference type="ARBA" id="ARBA00022679"/>
    </source>
</evidence>
<dbReference type="GO" id="GO:0043527">
    <property type="term" value="C:tRNA methyltransferase complex"/>
    <property type="evidence" value="ECO:0007669"/>
    <property type="project" value="UniProtKB-ARBA"/>
</dbReference>
<reference evidence="8" key="1">
    <citation type="submission" date="2020-11" db="EMBL/GenBank/DDBJ databases">
        <authorList>
            <person name="Tran Van P."/>
        </authorList>
    </citation>
    <scope>NUCLEOTIDE SEQUENCE</scope>
</reference>
<dbReference type="Pfam" id="PF01170">
    <property type="entry name" value="UPF0020"/>
    <property type="match status" value="1"/>
</dbReference>
<dbReference type="SUPFAM" id="SSF143437">
    <property type="entry name" value="THUMP domain-like"/>
    <property type="match status" value="1"/>
</dbReference>
<dbReference type="PANTHER" id="PTHR14911:SF13">
    <property type="entry name" value="TRNA (GUANINE(6)-N2)-METHYLTRANSFERASE THUMP3"/>
    <property type="match status" value="1"/>
</dbReference>
<name>A0A7R9GAW2_9CRUS</name>
<dbReference type="InterPro" id="IPR029063">
    <property type="entry name" value="SAM-dependent_MTases_sf"/>
</dbReference>
<dbReference type="OrthoDB" id="47730at2759"/>
<dbReference type="AlphaFoldDB" id="A0A7R9GAW2"/>
<keyword evidence="9" id="KW-1185">Reference proteome</keyword>
<dbReference type="SUPFAM" id="SSF53335">
    <property type="entry name" value="S-adenosyl-L-methionine-dependent methyltransferases"/>
    <property type="match status" value="1"/>
</dbReference>
<feature type="compositionally biased region" description="Basic residues" evidence="6">
    <location>
        <begin position="190"/>
        <end position="199"/>
    </location>
</feature>
<evidence type="ECO:0000256" key="5">
    <source>
        <dbReference type="ARBA" id="ARBA00022694"/>
    </source>
</evidence>
<keyword evidence="4" id="KW-0808">Transferase</keyword>
<sequence length="521" mass="58053">MHPICRTDVGDYCFCVADVLKLLWVKVLMLQETMTVPVALCDLVGLKENGEDLVTVECSVPTGLERYAVVEVLEKFGVSAMQGRGKMFFDVSASRLSEVLSLRSVDNAYLVIHYVNDMQFPEDGLKCLQMMCERVPKIDWKRGLDAWKLCGRNRRDLNTDPKPGYPESPFYIVDVNAVQRQIEDSTAKRLAAKQHRSKKPNSDGRRNRNHLNRVLKAPQENDSGSDGYPSFRVTCHRADERNVSVPGFESPEAACEFGGAVLNSFGWPVRMKGFDLEVMLNIVYRKVLVDPIGDGEEGRKKPLDTVYVALKLNDESMYQRNVVEFGPTTMRATIAFGLVKAGRVSVGDLVLDPLCGSGAIPIEGAMAFPGAVFFASDNFDAAPTRTVKNMDHANSTVSEDKFLGVFQGDAKRIPLRDSSLDTVVTDLPFGKRMGSISDNRVSYRYFLLEFARVLRPNSGTLVCITYDVRSLTQVLSLGNVKKLWSWVHDHPVNIGGLKGKVFICRRSKEMPEELDADLSVS</sequence>
<evidence type="ECO:0000256" key="6">
    <source>
        <dbReference type="SAM" id="MobiDB-lite"/>
    </source>
</evidence>
<evidence type="ECO:0000259" key="7">
    <source>
        <dbReference type="Pfam" id="PF01170"/>
    </source>
</evidence>
<dbReference type="GO" id="GO:0016423">
    <property type="term" value="F:tRNA (guanine) methyltransferase activity"/>
    <property type="evidence" value="ECO:0007669"/>
    <property type="project" value="TreeGrafter"/>
</dbReference>
<dbReference type="EMBL" id="OA882508">
    <property type="protein sequence ID" value="CAD7275733.1"/>
    <property type="molecule type" value="Genomic_DNA"/>
</dbReference>
<gene>
    <name evidence="8" type="ORF">NMOB1V02_LOCUS3522</name>
</gene>
<protein>
    <recommendedName>
        <fullName evidence="7">Ribosomal RNA large subunit methyltransferase K/L-like methyltransferase domain-containing protein</fullName>
    </recommendedName>
</protein>
<dbReference type="Proteomes" id="UP000678499">
    <property type="component" value="Unassembled WGS sequence"/>
</dbReference>
<keyword evidence="2" id="KW-0963">Cytoplasm</keyword>
<dbReference type="FunFam" id="3.40.50.150:FF:000073">
    <property type="entry name" value="THUMP domain containing 3"/>
    <property type="match status" value="1"/>
</dbReference>
<evidence type="ECO:0000313" key="9">
    <source>
        <dbReference type="Proteomes" id="UP000678499"/>
    </source>
</evidence>
<organism evidence="8">
    <name type="scientific">Notodromas monacha</name>
    <dbReference type="NCBI Taxonomy" id="399045"/>
    <lineage>
        <taxon>Eukaryota</taxon>
        <taxon>Metazoa</taxon>
        <taxon>Ecdysozoa</taxon>
        <taxon>Arthropoda</taxon>
        <taxon>Crustacea</taxon>
        <taxon>Oligostraca</taxon>
        <taxon>Ostracoda</taxon>
        <taxon>Podocopa</taxon>
        <taxon>Podocopida</taxon>
        <taxon>Cypridocopina</taxon>
        <taxon>Cypridoidea</taxon>
        <taxon>Cyprididae</taxon>
        <taxon>Notodromas</taxon>
    </lineage>
</organism>
<dbReference type="GO" id="GO:0030488">
    <property type="term" value="P:tRNA methylation"/>
    <property type="evidence" value="ECO:0007669"/>
    <property type="project" value="TreeGrafter"/>
</dbReference>
<evidence type="ECO:0000256" key="2">
    <source>
        <dbReference type="ARBA" id="ARBA00022490"/>
    </source>
</evidence>
<keyword evidence="3" id="KW-0489">Methyltransferase</keyword>
<evidence type="ECO:0000256" key="3">
    <source>
        <dbReference type="ARBA" id="ARBA00022603"/>
    </source>
</evidence>
<dbReference type="CDD" id="cd02440">
    <property type="entry name" value="AdoMet_MTases"/>
    <property type="match status" value="1"/>
</dbReference>
<dbReference type="Gene3D" id="3.30.2130.30">
    <property type="match status" value="1"/>
</dbReference>
<dbReference type="Gene3D" id="3.40.50.150">
    <property type="entry name" value="Vaccinia Virus protein VP39"/>
    <property type="match status" value="1"/>
</dbReference>
<feature type="domain" description="Ribosomal RNA large subunit methyltransferase K/L-like methyltransferase" evidence="7">
    <location>
        <begin position="324"/>
        <end position="482"/>
    </location>
</feature>
<dbReference type="EMBL" id="CAJPEX010000471">
    <property type="protein sequence ID" value="CAG0915885.1"/>
    <property type="molecule type" value="Genomic_DNA"/>
</dbReference>